<dbReference type="Proteomes" id="UP000663874">
    <property type="component" value="Unassembled WGS sequence"/>
</dbReference>
<accession>A0A815XXW5</accession>
<dbReference type="Proteomes" id="UP000663889">
    <property type="component" value="Unassembled WGS sequence"/>
</dbReference>
<evidence type="ECO:0000313" key="1">
    <source>
        <dbReference type="EMBL" id="CAF1563127.1"/>
    </source>
</evidence>
<feature type="non-terminal residue" evidence="1">
    <location>
        <position position="10"/>
    </location>
</feature>
<dbReference type="EMBL" id="CAJOBE010057910">
    <property type="protein sequence ID" value="CAF4377583.1"/>
    <property type="molecule type" value="Genomic_DNA"/>
</dbReference>
<proteinExistence type="predicted"/>
<evidence type="ECO:0000313" key="3">
    <source>
        <dbReference type="Proteomes" id="UP000663889"/>
    </source>
</evidence>
<sequence>MTKKLCARRE</sequence>
<dbReference type="EMBL" id="CAJNOU010012883">
    <property type="protein sequence ID" value="CAF1563127.1"/>
    <property type="molecule type" value="Genomic_DNA"/>
</dbReference>
<organism evidence="1 3">
    <name type="scientific">Rotaria sordida</name>
    <dbReference type="NCBI Taxonomy" id="392033"/>
    <lineage>
        <taxon>Eukaryota</taxon>
        <taxon>Metazoa</taxon>
        <taxon>Spiralia</taxon>
        <taxon>Gnathifera</taxon>
        <taxon>Rotifera</taxon>
        <taxon>Eurotatoria</taxon>
        <taxon>Bdelloidea</taxon>
        <taxon>Philodinida</taxon>
        <taxon>Philodinidae</taxon>
        <taxon>Rotaria</taxon>
    </lineage>
</organism>
<gene>
    <name evidence="2" type="ORF">FNK824_LOCUS43201</name>
    <name evidence="1" type="ORF">SEV965_LOCUS39228</name>
</gene>
<reference evidence="1" key="1">
    <citation type="submission" date="2021-02" db="EMBL/GenBank/DDBJ databases">
        <authorList>
            <person name="Nowell W R."/>
        </authorList>
    </citation>
    <scope>NUCLEOTIDE SEQUENCE</scope>
</reference>
<protein>
    <submittedName>
        <fullName evidence="1">Uncharacterized protein</fullName>
    </submittedName>
</protein>
<evidence type="ECO:0000313" key="2">
    <source>
        <dbReference type="EMBL" id="CAF4377583.1"/>
    </source>
</evidence>
<name>A0A815XXW5_9BILA</name>
<comment type="caution">
    <text evidence="1">The sequence shown here is derived from an EMBL/GenBank/DDBJ whole genome shotgun (WGS) entry which is preliminary data.</text>
</comment>